<dbReference type="RefSeq" id="WP_108960332.1">
    <property type="nucleotide sequence ID" value="NZ_BFAZ01000009.1"/>
</dbReference>
<dbReference type="Proteomes" id="UP000245206">
    <property type="component" value="Unassembled WGS sequence"/>
</dbReference>
<feature type="transmembrane region" description="Helical" evidence="10">
    <location>
        <begin position="177"/>
        <end position="195"/>
    </location>
</feature>
<evidence type="ECO:0000256" key="10">
    <source>
        <dbReference type="SAM" id="Phobius"/>
    </source>
</evidence>
<dbReference type="PANTHER" id="PTHR31412">
    <property type="entry name" value="ZINC METALLOPROTEASE EGY1"/>
    <property type="match status" value="1"/>
</dbReference>
<feature type="domain" description="Peptidase M50" evidence="11">
    <location>
        <begin position="48"/>
        <end position="214"/>
    </location>
</feature>
<comment type="caution">
    <text evidence="12">The sequence shown here is derived from an EMBL/GenBank/DDBJ whole genome shotgun (WGS) entry which is preliminary data.</text>
</comment>
<evidence type="ECO:0000256" key="5">
    <source>
        <dbReference type="ARBA" id="ARBA00022692"/>
    </source>
</evidence>
<proteinExistence type="inferred from homology"/>
<evidence type="ECO:0000256" key="2">
    <source>
        <dbReference type="ARBA" id="ARBA00004141"/>
    </source>
</evidence>
<feature type="transmembrane region" description="Helical" evidence="10">
    <location>
        <begin position="263"/>
        <end position="284"/>
    </location>
</feature>
<dbReference type="OrthoDB" id="9781963at2"/>
<keyword evidence="9 10" id="KW-0472">Membrane</keyword>
<keyword evidence="5 10" id="KW-0812">Transmembrane</keyword>
<sequence>MESNKTTHILLFFLTFLTLTYSDIFLNPEIPQTLENYKLYFFENWPYSVSLLFILLAHEMGHYLPARYYGVRASLPYFIPLPFGPIGTMGAVIKINDQIPNKKVLFDIGVGGPAVSLVLSLVAWTIGISLSKVVEIPSNIDRSGFLFFGDSAFTYFSTQWILGPIDFTTMDIQAHPLAKAGWVGLLVTAINLLPFGQLDGGHVIYSMFGESYRKWIHILFGLFLIFALVHFTWLVWGFLIYYVLKVEHPFIKDAMYGIGKTRFLFGILILVSFLIIFVPKPIIIGSEYDNPTLLDDLFRLIVKTVGISD</sequence>
<evidence type="ECO:0000256" key="4">
    <source>
        <dbReference type="ARBA" id="ARBA00022670"/>
    </source>
</evidence>
<feature type="transmembrane region" description="Helical" evidence="10">
    <location>
        <begin position="104"/>
        <end position="126"/>
    </location>
</feature>
<feature type="transmembrane region" description="Helical" evidence="10">
    <location>
        <begin position="46"/>
        <end position="64"/>
    </location>
</feature>
<keyword evidence="8 10" id="KW-1133">Transmembrane helix</keyword>
<dbReference type="Pfam" id="PF02163">
    <property type="entry name" value="Peptidase_M50"/>
    <property type="match status" value="1"/>
</dbReference>
<dbReference type="GO" id="GO:0006508">
    <property type="term" value="P:proteolysis"/>
    <property type="evidence" value="ECO:0007669"/>
    <property type="project" value="UniProtKB-KW"/>
</dbReference>
<comment type="cofactor">
    <cofactor evidence="1">
        <name>Zn(2+)</name>
        <dbReference type="ChEBI" id="CHEBI:29105"/>
    </cofactor>
</comment>
<evidence type="ECO:0000313" key="13">
    <source>
        <dbReference type="Proteomes" id="UP000245206"/>
    </source>
</evidence>
<dbReference type="InterPro" id="IPR008915">
    <property type="entry name" value="Peptidase_M50"/>
</dbReference>
<evidence type="ECO:0000256" key="1">
    <source>
        <dbReference type="ARBA" id="ARBA00001947"/>
    </source>
</evidence>
<keyword evidence="7" id="KW-0809">Transit peptide</keyword>
<evidence type="ECO:0000256" key="6">
    <source>
        <dbReference type="ARBA" id="ARBA00022801"/>
    </source>
</evidence>
<dbReference type="PANTHER" id="PTHR31412:SF0">
    <property type="entry name" value="ZINC METALLOPROTEASE EGY1, CHLOROPLASTIC-RELATED"/>
    <property type="match status" value="1"/>
</dbReference>
<keyword evidence="4" id="KW-0645">Protease</keyword>
<name>A0A2P2DFI9_9LEPT</name>
<dbReference type="CDD" id="cd06160">
    <property type="entry name" value="S2P-M50_like_2"/>
    <property type="match status" value="1"/>
</dbReference>
<dbReference type="GO" id="GO:0016020">
    <property type="term" value="C:membrane"/>
    <property type="evidence" value="ECO:0007669"/>
    <property type="project" value="UniProtKB-SubCell"/>
</dbReference>
<dbReference type="AlphaFoldDB" id="A0A2P2DFI9"/>
<comment type="subcellular location">
    <subcellularLocation>
        <location evidence="2">Membrane</location>
        <topology evidence="2">Multi-pass membrane protein</topology>
    </subcellularLocation>
</comment>
<feature type="transmembrane region" description="Helical" evidence="10">
    <location>
        <begin position="215"/>
        <end position="242"/>
    </location>
</feature>
<accession>A0A2P2DFI9</accession>
<evidence type="ECO:0000256" key="9">
    <source>
        <dbReference type="ARBA" id="ARBA00023136"/>
    </source>
</evidence>
<keyword evidence="13" id="KW-1185">Reference proteome</keyword>
<keyword evidence="6" id="KW-0378">Hydrolase</keyword>
<evidence type="ECO:0000256" key="8">
    <source>
        <dbReference type="ARBA" id="ARBA00022989"/>
    </source>
</evidence>
<evidence type="ECO:0000313" key="12">
    <source>
        <dbReference type="EMBL" id="GBF43393.1"/>
    </source>
</evidence>
<dbReference type="InterPro" id="IPR044838">
    <property type="entry name" value="EGY1-like"/>
</dbReference>
<evidence type="ECO:0000259" key="11">
    <source>
        <dbReference type="Pfam" id="PF02163"/>
    </source>
</evidence>
<evidence type="ECO:0000256" key="7">
    <source>
        <dbReference type="ARBA" id="ARBA00022946"/>
    </source>
</evidence>
<dbReference type="EMBL" id="BFAZ01000009">
    <property type="protein sequence ID" value="GBF43393.1"/>
    <property type="molecule type" value="Genomic_DNA"/>
</dbReference>
<protein>
    <submittedName>
        <fullName evidence="12">M50 family peptidase</fullName>
    </submittedName>
</protein>
<gene>
    <name evidence="12" type="ORF">LPTSP2_26900</name>
</gene>
<comment type="similarity">
    <text evidence="3">Belongs to the peptidase M50B family.</text>
</comment>
<evidence type="ECO:0000256" key="3">
    <source>
        <dbReference type="ARBA" id="ARBA00007931"/>
    </source>
</evidence>
<reference evidence="13" key="1">
    <citation type="journal article" date="2019" name="Microbiol. Immunol.">
        <title>Molecular and phenotypic characterization of Leptospira johnsonii sp. nov., Leptospira ellinghausenii sp. nov. and Leptospira ryugenii sp. nov. isolated from soil and water in Japan.</title>
        <authorList>
            <person name="Masuzawa T."/>
            <person name="Saito M."/>
            <person name="Nakao R."/>
            <person name="Nikaido Y."/>
            <person name="Matsumoto M."/>
            <person name="Ogawa M."/>
            <person name="Yokoyama M."/>
            <person name="Hidaka Y."/>
            <person name="Tomita J."/>
            <person name="Sakakibara K."/>
            <person name="Suzuki K."/>
            <person name="Yasuda S."/>
            <person name="Sato H."/>
            <person name="Yamaguchi M."/>
            <person name="Yoshida S.I."/>
            <person name="Koizumi N."/>
            <person name="Kawamura Y."/>
        </authorList>
    </citation>
    <scope>NUCLEOTIDE SEQUENCE [LARGE SCALE GENOMIC DNA]</scope>
    <source>
        <strain evidence="13">E18</strain>
    </source>
</reference>
<dbReference type="GO" id="GO:0008233">
    <property type="term" value="F:peptidase activity"/>
    <property type="evidence" value="ECO:0007669"/>
    <property type="project" value="UniProtKB-KW"/>
</dbReference>
<organism evidence="12 13">
    <name type="scientific">Leptospira ellinghausenii</name>
    <dbReference type="NCBI Taxonomy" id="1917822"/>
    <lineage>
        <taxon>Bacteria</taxon>
        <taxon>Pseudomonadati</taxon>
        <taxon>Spirochaetota</taxon>
        <taxon>Spirochaetia</taxon>
        <taxon>Leptospirales</taxon>
        <taxon>Leptospiraceae</taxon>
        <taxon>Leptospira</taxon>
    </lineage>
</organism>